<reference evidence="1" key="1">
    <citation type="submission" date="2023-07" db="EMBL/GenBank/DDBJ databases">
        <authorList>
            <person name="Stuckert A."/>
        </authorList>
    </citation>
    <scope>NUCLEOTIDE SEQUENCE</scope>
</reference>
<name>A0ABN9M966_9NEOB</name>
<accession>A0ABN9M966</accession>
<dbReference type="EMBL" id="CAUEEQ010051154">
    <property type="protein sequence ID" value="CAJ0960888.1"/>
    <property type="molecule type" value="Genomic_DNA"/>
</dbReference>
<comment type="caution">
    <text evidence="1">The sequence shown here is derived from an EMBL/GenBank/DDBJ whole genome shotgun (WGS) entry which is preliminary data.</text>
</comment>
<gene>
    <name evidence="1" type="ORF">RIMI_LOCUS17485132</name>
</gene>
<keyword evidence="2" id="KW-1185">Reference proteome</keyword>
<proteinExistence type="predicted"/>
<protein>
    <submittedName>
        <fullName evidence="1">Uncharacterized protein</fullName>
    </submittedName>
</protein>
<sequence length="262" mass="28742">MFLYTRESVSSSCTPSISVIILYPECQRHYPVPRVVIILYPECQCIIILYPECQHHYPVPQVSVSLSCTPSVSVIIPYPKCQRHYPVPRVSVSLSCTPSVSVIILYPKCQRHYPVPRVSVSLSCTPVSVSLSCTLSNHRCGPWGPEDHDDVRQIKLSLKVQPDLLLEDTLCRLPPGARTGEDVVCHVRGKVRVLRLVDATFRALAFAAGDGCPLVPNLRVGAVQFTDILAAGGEGDRSPADSKVPNRGVARMSITPEMVELG</sequence>
<evidence type="ECO:0000313" key="2">
    <source>
        <dbReference type="Proteomes" id="UP001176940"/>
    </source>
</evidence>
<organism evidence="1 2">
    <name type="scientific">Ranitomeya imitator</name>
    <name type="common">mimic poison frog</name>
    <dbReference type="NCBI Taxonomy" id="111125"/>
    <lineage>
        <taxon>Eukaryota</taxon>
        <taxon>Metazoa</taxon>
        <taxon>Chordata</taxon>
        <taxon>Craniata</taxon>
        <taxon>Vertebrata</taxon>
        <taxon>Euteleostomi</taxon>
        <taxon>Amphibia</taxon>
        <taxon>Batrachia</taxon>
        <taxon>Anura</taxon>
        <taxon>Neobatrachia</taxon>
        <taxon>Hyloidea</taxon>
        <taxon>Dendrobatidae</taxon>
        <taxon>Dendrobatinae</taxon>
        <taxon>Ranitomeya</taxon>
    </lineage>
</organism>
<evidence type="ECO:0000313" key="1">
    <source>
        <dbReference type="EMBL" id="CAJ0960888.1"/>
    </source>
</evidence>
<dbReference type="Proteomes" id="UP001176940">
    <property type="component" value="Unassembled WGS sequence"/>
</dbReference>